<dbReference type="Proteomes" id="UP001595699">
    <property type="component" value="Unassembled WGS sequence"/>
</dbReference>
<dbReference type="SMART" id="SM00460">
    <property type="entry name" value="TGc"/>
    <property type="match status" value="1"/>
</dbReference>
<dbReference type="InterPro" id="IPR038765">
    <property type="entry name" value="Papain-like_cys_pep_sf"/>
</dbReference>
<proteinExistence type="predicted"/>
<dbReference type="Pfam" id="PF01841">
    <property type="entry name" value="Transglut_core"/>
    <property type="match status" value="1"/>
</dbReference>
<comment type="caution">
    <text evidence="2">The sequence shown here is derived from an EMBL/GenBank/DDBJ whole genome shotgun (WGS) entry which is preliminary data.</text>
</comment>
<feature type="domain" description="Transglutaminase-like" evidence="1">
    <location>
        <begin position="185"/>
        <end position="248"/>
    </location>
</feature>
<evidence type="ECO:0000259" key="1">
    <source>
        <dbReference type="SMART" id="SM00460"/>
    </source>
</evidence>
<organism evidence="2 3">
    <name type="scientific">Tenggerimyces flavus</name>
    <dbReference type="NCBI Taxonomy" id="1708749"/>
    <lineage>
        <taxon>Bacteria</taxon>
        <taxon>Bacillati</taxon>
        <taxon>Actinomycetota</taxon>
        <taxon>Actinomycetes</taxon>
        <taxon>Propionibacteriales</taxon>
        <taxon>Nocardioidaceae</taxon>
        <taxon>Tenggerimyces</taxon>
    </lineage>
</organism>
<evidence type="ECO:0000313" key="2">
    <source>
        <dbReference type="EMBL" id="MFC3760051.1"/>
    </source>
</evidence>
<reference evidence="3" key="1">
    <citation type="journal article" date="2019" name="Int. J. Syst. Evol. Microbiol.">
        <title>The Global Catalogue of Microorganisms (GCM) 10K type strain sequencing project: providing services to taxonomists for standard genome sequencing and annotation.</title>
        <authorList>
            <consortium name="The Broad Institute Genomics Platform"/>
            <consortium name="The Broad Institute Genome Sequencing Center for Infectious Disease"/>
            <person name="Wu L."/>
            <person name="Ma J."/>
        </authorList>
    </citation>
    <scope>NUCLEOTIDE SEQUENCE [LARGE SCALE GENOMIC DNA]</scope>
    <source>
        <strain evidence="3">CGMCC 4.7241</strain>
    </source>
</reference>
<keyword evidence="3" id="KW-1185">Reference proteome</keyword>
<evidence type="ECO:0000313" key="3">
    <source>
        <dbReference type="Proteomes" id="UP001595699"/>
    </source>
</evidence>
<dbReference type="RefSeq" id="WP_205120123.1">
    <property type="nucleotide sequence ID" value="NZ_JAFBCM010000001.1"/>
</dbReference>
<dbReference type="EMBL" id="JBHRZH010000004">
    <property type="protein sequence ID" value="MFC3760051.1"/>
    <property type="molecule type" value="Genomic_DNA"/>
</dbReference>
<protein>
    <submittedName>
        <fullName evidence="2">Transglutaminase family protein</fullName>
    </submittedName>
</protein>
<gene>
    <name evidence="2" type="ORF">ACFOUW_04325</name>
</gene>
<dbReference type="Gene3D" id="3.10.620.30">
    <property type="match status" value="1"/>
</dbReference>
<dbReference type="SUPFAM" id="SSF54001">
    <property type="entry name" value="Cysteine proteinases"/>
    <property type="match status" value="1"/>
</dbReference>
<dbReference type="InterPro" id="IPR002931">
    <property type="entry name" value="Transglutaminase-like"/>
</dbReference>
<sequence length="413" mass="44917">MTAHESPYAQVPVDPALARLRLLAEGFLRDKADEDLLGLVSELRSDAEVWPHLWAPGCALAAARLGRAGEARKLLDEALAAGFCQPSLFGEELAEWFGDQDGLVRSVPPPSVELLSFPDPAPHVPLEFERIAGDRVALLRELLPPVHASAWATAKALLTWVHTRWEHANDHVELIDAVHVLERVAAGERFACVEYSIVLTQALNAVGIPARRVFLYSRDHHVGLGRSHVVSEAWIDDLGRWVILDGQNGAYWSTQQGDPLGLPALRHGLLKGGEVPRMNGLVESYDEATASAWWQYFASGWTTGVAWGDGASFVPVVQQLRLMRPERVVRDPAVAYPSMHDVAVGLAGTVREPVLTFTSSHPYVRGVLGTLELSAGEHVAPLAVVTPYGEFPAGEVRYRVTVPSPESGPRPAG</sequence>
<accession>A0ABV7Y459</accession>
<name>A0ABV7Y459_9ACTN</name>